<evidence type="ECO:0000256" key="1">
    <source>
        <dbReference type="ARBA" id="ARBA00005104"/>
    </source>
</evidence>
<evidence type="ECO:0000313" key="6">
    <source>
        <dbReference type="Proteomes" id="UP000479226"/>
    </source>
</evidence>
<comment type="caution">
    <text evidence="5">The sequence shown here is derived from an EMBL/GenBank/DDBJ whole genome shotgun (WGS) entry which is preliminary data.</text>
</comment>
<evidence type="ECO:0000313" key="5">
    <source>
        <dbReference type="EMBL" id="NGN83693.1"/>
    </source>
</evidence>
<dbReference type="EMBL" id="JAAKZI010000014">
    <property type="protein sequence ID" value="NGN83693.1"/>
    <property type="molecule type" value="Genomic_DNA"/>
</dbReference>
<evidence type="ECO:0000256" key="3">
    <source>
        <dbReference type="ARBA" id="ARBA00023002"/>
    </source>
</evidence>
<dbReference type="NCBIfam" id="NF010663">
    <property type="entry name" value="PRK14059.1-1"/>
    <property type="match status" value="1"/>
</dbReference>
<sequence length="258" mass="26843">MPAEGLSPGALPSGGLSDSGLLKLYAAGRPAEAASPWVSFNFVASIDGAATVDGRSGTLGNAADQHIFQLLRRHADVILVGAQTIRTEGYGGQLLSKQAQKWRREHGLVPHPPLAIVSGSLDLDPRLPVFHDAPATPYVFTTAAAPADRRAALSGVAQVMDAGAEALDAGTLLALLSSLGMPRIHSEGGPTLLGTFQAAGLVDELCLTVSPLLAGGSARRISHVHPGAAHATGPQRMELAHILKAESMLFLRYLRPRP</sequence>
<dbReference type="PANTHER" id="PTHR38011">
    <property type="entry name" value="DIHYDROFOLATE REDUCTASE FAMILY PROTEIN (AFU_ORTHOLOGUE AFUA_8G06820)"/>
    <property type="match status" value="1"/>
</dbReference>
<accession>A0ABX0DAJ5</accession>
<dbReference type="InterPro" id="IPR050765">
    <property type="entry name" value="Riboflavin_Biosynth_HTPR"/>
</dbReference>
<dbReference type="PANTHER" id="PTHR38011:SF7">
    <property type="entry name" value="2,5-DIAMINO-6-RIBOSYLAMINO-4(3H)-PYRIMIDINONE 5'-PHOSPHATE REDUCTASE"/>
    <property type="match status" value="1"/>
</dbReference>
<keyword evidence="3" id="KW-0560">Oxidoreductase</keyword>
<evidence type="ECO:0000259" key="4">
    <source>
        <dbReference type="Pfam" id="PF01872"/>
    </source>
</evidence>
<proteinExistence type="predicted"/>
<comment type="pathway">
    <text evidence="1">Cofactor biosynthesis; riboflavin biosynthesis.</text>
</comment>
<keyword evidence="2" id="KW-0521">NADP</keyword>
<dbReference type="SUPFAM" id="SSF53597">
    <property type="entry name" value="Dihydrofolate reductase-like"/>
    <property type="match status" value="1"/>
</dbReference>
<dbReference type="Proteomes" id="UP000479226">
    <property type="component" value="Unassembled WGS sequence"/>
</dbReference>
<dbReference type="InterPro" id="IPR024072">
    <property type="entry name" value="DHFR-like_dom_sf"/>
</dbReference>
<dbReference type="Gene3D" id="3.40.430.10">
    <property type="entry name" value="Dihydrofolate Reductase, subunit A"/>
    <property type="match status" value="1"/>
</dbReference>
<dbReference type="Pfam" id="PF01872">
    <property type="entry name" value="RibD_C"/>
    <property type="match status" value="1"/>
</dbReference>
<keyword evidence="6" id="KW-1185">Reference proteome</keyword>
<name>A0ABX0DAJ5_9MICC</name>
<reference evidence="5 6" key="1">
    <citation type="submission" date="2020-02" db="EMBL/GenBank/DDBJ databases">
        <title>Genome sequence of the type strain DSM 27180 of Arthrobacter silviterrae.</title>
        <authorList>
            <person name="Gao J."/>
            <person name="Sun J."/>
        </authorList>
    </citation>
    <scope>NUCLEOTIDE SEQUENCE [LARGE SCALE GENOMIC DNA]</scope>
    <source>
        <strain evidence="5 6">DSM 27180</strain>
    </source>
</reference>
<dbReference type="InterPro" id="IPR002734">
    <property type="entry name" value="RibDG_C"/>
</dbReference>
<gene>
    <name evidence="5" type="ORF">G6N77_09515</name>
</gene>
<organism evidence="5 6">
    <name type="scientific">Arthrobacter silviterrae</name>
    <dbReference type="NCBI Taxonomy" id="2026658"/>
    <lineage>
        <taxon>Bacteria</taxon>
        <taxon>Bacillati</taxon>
        <taxon>Actinomycetota</taxon>
        <taxon>Actinomycetes</taxon>
        <taxon>Micrococcales</taxon>
        <taxon>Micrococcaceae</taxon>
        <taxon>Arthrobacter</taxon>
    </lineage>
</organism>
<evidence type="ECO:0000256" key="2">
    <source>
        <dbReference type="ARBA" id="ARBA00022857"/>
    </source>
</evidence>
<protein>
    <submittedName>
        <fullName evidence="5">Pyrimidine reductase family protein</fullName>
    </submittedName>
</protein>
<feature type="domain" description="Bacterial bifunctional deaminase-reductase C-terminal" evidence="4">
    <location>
        <begin position="36"/>
        <end position="241"/>
    </location>
</feature>